<sequence length="174" mass="18456">MEKVASTVHVNTKVLFTVFIVTSAGFVSSDFNQGRKECGDQLADFSACLPFVGGKAKSPTPTCCSNITKEGSKTRKCLCLLVKDRNDPRHGFKMNATLALSLPSVRHAPAKVSDCPALLNPPSNPTDAQVLEQLAANSGGNNSTTVTGNVSSDPCTKARSAHFLLVFHSTTVEM</sequence>
<evidence type="ECO:0000313" key="2">
    <source>
        <dbReference type="Proteomes" id="UP000829398"/>
    </source>
</evidence>
<dbReference type="Proteomes" id="UP000829398">
    <property type="component" value="Chromosome 6"/>
</dbReference>
<organism evidence="1 2">
    <name type="scientific">Citrus sinensis</name>
    <name type="common">Sweet orange</name>
    <name type="synonym">Citrus aurantium var. sinensis</name>
    <dbReference type="NCBI Taxonomy" id="2711"/>
    <lineage>
        <taxon>Eukaryota</taxon>
        <taxon>Viridiplantae</taxon>
        <taxon>Streptophyta</taxon>
        <taxon>Embryophyta</taxon>
        <taxon>Tracheophyta</taxon>
        <taxon>Spermatophyta</taxon>
        <taxon>Magnoliopsida</taxon>
        <taxon>eudicotyledons</taxon>
        <taxon>Gunneridae</taxon>
        <taxon>Pentapetalae</taxon>
        <taxon>rosids</taxon>
        <taxon>malvids</taxon>
        <taxon>Sapindales</taxon>
        <taxon>Rutaceae</taxon>
        <taxon>Aurantioideae</taxon>
        <taxon>Citrus</taxon>
    </lineage>
</organism>
<dbReference type="EMBL" id="CM039175">
    <property type="protein sequence ID" value="KAH9737654.1"/>
    <property type="molecule type" value="Genomic_DNA"/>
</dbReference>
<reference evidence="2" key="1">
    <citation type="journal article" date="2023" name="Hortic. Res.">
        <title>A chromosome-level phased genome enabling allele-level studies in sweet orange: a case study on citrus Huanglongbing tolerance.</title>
        <authorList>
            <person name="Wu B."/>
            <person name="Yu Q."/>
            <person name="Deng Z."/>
            <person name="Duan Y."/>
            <person name="Luo F."/>
            <person name="Gmitter F. Jr."/>
        </authorList>
    </citation>
    <scope>NUCLEOTIDE SEQUENCE [LARGE SCALE GENOMIC DNA]</scope>
    <source>
        <strain evidence="2">cv. Valencia</strain>
    </source>
</reference>
<name>A0ACB8JYF2_CITSI</name>
<gene>
    <name evidence="1" type="ORF">KPL71_018522</name>
</gene>
<evidence type="ECO:0000313" key="1">
    <source>
        <dbReference type="EMBL" id="KAH9737654.1"/>
    </source>
</evidence>
<keyword evidence="2" id="KW-1185">Reference proteome</keyword>
<protein>
    <submittedName>
        <fullName evidence="1">AAI domain-containing protein</fullName>
    </submittedName>
</protein>
<comment type="caution">
    <text evidence="1">The sequence shown here is derived from an EMBL/GenBank/DDBJ whole genome shotgun (WGS) entry which is preliminary data.</text>
</comment>
<accession>A0ACB8JYF2</accession>
<proteinExistence type="predicted"/>